<dbReference type="InterPro" id="IPR014729">
    <property type="entry name" value="Rossmann-like_a/b/a_fold"/>
</dbReference>
<protein>
    <recommendedName>
        <fullName evidence="3">7-cyano-7-deazaguanine synthase</fullName>
    </recommendedName>
</protein>
<comment type="caution">
    <text evidence="1">The sequence shown here is derived from an EMBL/GenBank/DDBJ whole genome shotgun (WGS) entry which is preliminary data.</text>
</comment>
<proteinExistence type="predicted"/>
<evidence type="ECO:0008006" key="3">
    <source>
        <dbReference type="Google" id="ProtNLM"/>
    </source>
</evidence>
<accession>A0ABR8QDW2</accession>
<dbReference type="RefSeq" id="WP_191782942.1">
    <property type="nucleotide sequence ID" value="NZ_JACSQV010000007.1"/>
</dbReference>
<name>A0ABR8QDW2_9CELL</name>
<gene>
    <name evidence="1" type="ORF">H9657_10095</name>
</gene>
<organism evidence="1 2">
    <name type="scientific">Cellulomonas avistercoris</name>
    <dbReference type="NCBI Taxonomy" id="2762242"/>
    <lineage>
        <taxon>Bacteria</taxon>
        <taxon>Bacillati</taxon>
        <taxon>Actinomycetota</taxon>
        <taxon>Actinomycetes</taxon>
        <taxon>Micrococcales</taxon>
        <taxon>Cellulomonadaceae</taxon>
        <taxon>Cellulomonas</taxon>
    </lineage>
</organism>
<reference evidence="1 2" key="1">
    <citation type="submission" date="2020-08" db="EMBL/GenBank/DDBJ databases">
        <title>A Genomic Blueprint of the Chicken Gut Microbiome.</title>
        <authorList>
            <person name="Gilroy R."/>
            <person name="Ravi A."/>
            <person name="Getino M."/>
            <person name="Pursley I."/>
            <person name="Horton D.L."/>
            <person name="Alikhan N.-F."/>
            <person name="Baker D."/>
            <person name="Gharbi K."/>
            <person name="Hall N."/>
            <person name="Watson M."/>
            <person name="Adriaenssens E.M."/>
            <person name="Foster-Nyarko E."/>
            <person name="Jarju S."/>
            <person name="Secka A."/>
            <person name="Antonio M."/>
            <person name="Oren A."/>
            <person name="Chaudhuri R."/>
            <person name="La Ragione R.M."/>
            <person name="Hildebrand F."/>
            <person name="Pallen M.J."/>
        </authorList>
    </citation>
    <scope>NUCLEOTIDE SEQUENCE [LARGE SCALE GENOMIC DNA]</scope>
    <source>
        <strain evidence="1 2">Sa3CUA2</strain>
    </source>
</reference>
<evidence type="ECO:0000313" key="1">
    <source>
        <dbReference type="EMBL" id="MBD7918623.1"/>
    </source>
</evidence>
<dbReference type="Proteomes" id="UP000604241">
    <property type="component" value="Unassembled WGS sequence"/>
</dbReference>
<dbReference type="Gene3D" id="3.40.50.620">
    <property type="entry name" value="HUPs"/>
    <property type="match status" value="1"/>
</dbReference>
<sequence>MTRLLLAISETDAETALQHGVFDEVFLWAPSGKSTFVGPLDPYLSTLGAVNPRNVDLVRIALAVLASDRSVLREGGGSNWNARELDLTVQVADPALWASYADRLARVVGFLSGDSWTFQFSPAPPANETVLRIEEQHHERTVLLSGGADSAAGALLSALELGHGRSQALVSQYSSTAISPVQQGLFKAVQAFVPRCGQVHRQFHLHRRSKRLGGTSFQSESSTRSRSLLFLALGLAVAERAASPLWIPENGFASLNPPLGPDRRGGLSTHTTHPRFLRELADLMEDVGGHSLIENPFEGLTKGEMFRRVADAIGVDSASGYLSSTNSCSHTDARFVGVTGASCGVCFGCLVRRAAFLAAGIPDKTTYLVDDKAGRFEGFVKQKSIVEPMRDFADRGIRARDVMVMSLPSGYAAQDALALSQRGVEELRSLFA</sequence>
<keyword evidence="2" id="KW-1185">Reference proteome</keyword>
<evidence type="ECO:0000313" key="2">
    <source>
        <dbReference type="Proteomes" id="UP000604241"/>
    </source>
</evidence>
<dbReference type="EMBL" id="JACSQV010000007">
    <property type="protein sequence ID" value="MBD7918623.1"/>
    <property type="molecule type" value="Genomic_DNA"/>
</dbReference>